<evidence type="ECO:0000256" key="5">
    <source>
        <dbReference type="ARBA" id="ARBA00048552"/>
    </source>
</evidence>
<keyword evidence="17" id="KW-1185">Reference proteome</keyword>
<evidence type="ECO:0000256" key="8">
    <source>
        <dbReference type="RuleBase" id="RU363031"/>
    </source>
</evidence>
<evidence type="ECO:0000256" key="4">
    <source>
        <dbReference type="ARBA" id="ARBA00023163"/>
    </source>
</evidence>
<evidence type="ECO:0000256" key="9">
    <source>
        <dbReference type="SAM" id="Coils"/>
    </source>
</evidence>
<dbReference type="InterPro" id="IPR014724">
    <property type="entry name" value="RNA_pol_RPB2_OB-fold"/>
</dbReference>
<dbReference type="Pfam" id="PF04563">
    <property type="entry name" value="RNA_pol_Rpb2_1"/>
    <property type="match status" value="1"/>
</dbReference>
<dbReference type="PANTHER" id="PTHR20856">
    <property type="entry name" value="DNA-DIRECTED RNA POLYMERASE I SUBUNIT 2"/>
    <property type="match status" value="1"/>
</dbReference>
<dbReference type="Gene3D" id="3.90.1100.10">
    <property type="match status" value="2"/>
</dbReference>
<comment type="subunit">
    <text evidence="6 8">The RNAP catalytic core consists of 2 alpha, 1 beta, 1 beta' and 1 omega subunit. When a sigma factor is associated with the core the holoenzyme is formed, which can initiate transcription.</text>
</comment>
<dbReference type="InterPro" id="IPR042107">
    <property type="entry name" value="DNA-dir_RNA_pol_bsu_ext_1_sf"/>
</dbReference>
<dbReference type="NCBIfam" id="NF001616">
    <property type="entry name" value="PRK00405.1"/>
    <property type="match status" value="1"/>
</dbReference>
<evidence type="ECO:0000259" key="14">
    <source>
        <dbReference type="Pfam" id="PF04565"/>
    </source>
</evidence>
<dbReference type="InterPro" id="IPR007120">
    <property type="entry name" value="DNA-dir_RNAP_su2_dom"/>
</dbReference>
<dbReference type="Pfam" id="PF04565">
    <property type="entry name" value="RNA_pol_Rpb2_3"/>
    <property type="match status" value="1"/>
</dbReference>
<evidence type="ECO:0000256" key="10">
    <source>
        <dbReference type="SAM" id="MobiDB-lite"/>
    </source>
</evidence>
<dbReference type="NCBIfam" id="TIGR02013">
    <property type="entry name" value="rpoB"/>
    <property type="match status" value="1"/>
</dbReference>
<dbReference type="Gene3D" id="3.90.1800.10">
    <property type="entry name" value="RNA polymerase alpha subunit dimerisation domain"/>
    <property type="match status" value="1"/>
</dbReference>
<keyword evidence="2 6" id="KW-0808">Transferase</keyword>
<dbReference type="RefSeq" id="WP_128519424.1">
    <property type="nucleotide sequence ID" value="NZ_RJQC01000001.1"/>
</dbReference>
<dbReference type="InterPro" id="IPR037033">
    <property type="entry name" value="DNA-dir_RNAP_su2_hyb_sf"/>
</dbReference>
<comment type="similarity">
    <text evidence="6 7">Belongs to the RNA polymerase beta chain family.</text>
</comment>
<dbReference type="Gene3D" id="2.40.50.150">
    <property type="match status" value="1"/>
</dbReference>
<keyword evidence="3 6" id="KW-0548">Nucleotidyltransferase</keyword>
<dbReference type="GO" id="GO:0000428">
    <property type="term" value="C:DNA-directed RNA polymerase complex"/>
    <property type="evidence" value="ECO:0007669"/>
    <property type="project" value="UniProtKB-KW"/>
</dbReference>
<evidence type="ECO:0000259" key="15">
    <source>
        <dbReference type="Pfam" id="PF10385"/>
    </source>
</evidence>
<evidence type="ECO:0000256" key="2">
    <source>
        <dbReference type="ARBA" id="ARBA00022679"/>
    </source>
</evidence>
<feature type="compositionally biased region" description="Acidic residues" evidence="10">
    <location>
        <begin position="1432"/>
        <end position="1458"/>
    </location>
</feature>
<reference evidence="16 17" key="1">
    <citation type="submission" date="2018-11" db="EMBL/GenBank/DDBJ databases">
        <title>Clostridium sp. nov., a member of the family Erysipelotrichaceae isolated from pig faeces.</title>
        <authorList>
            <person name="Chang Y.-H."/>
        </authorList>
    </citation>
    <scope>NUCLEOTIDE SEQUENCE [LARGE SCALE GENOMIC DNA]</scope>
    <source>
        <strain evidence="16 17">YH-panp20</strain>
    </source>
</reference>
<keyword evidence="4 6" id="KW-0804">Transcription</keyword>
<dbReference type="InterPro" id="IPR007121">
    <property type="entry name" value="RNA_pol_bsu_CS"/>
</dbReference>
<sequence>METSKAYRVVACGKKAQRRDYSKVSGKLELPNLVEIQTDSFEWFTKEGIKEVFEEIYPIENYGKNIKLNFLRYHFDKPKYDKEESMYRECNYAAPLYADMELEITDSTTGEIVTKTEEVYLGDFPLMTETGTFIINGAERVIVSQIVRSPGAYFSQSEDEKSGKQNYACELIPSRGTWLEFMTEQKKSTNGRLINVSIDRRRKILFSILFKAIGMSFNLGDIDDPNDTTDLETFLTAMGRKFPSKPKESLLAKRDEYESEKNAIAKEHDALAKRIRDGKAKDVNAETKLASLESTLEQAEEKLAKVEAELADYLAVDTEKRDYMSLYILLYTAFFGKYEEVENTLLHDYTKDSRSVDNTATTQGALLSFYGNQRSDEVAVVSASVSLMRAKFFDHRRYDLTKAGRYKLRKKLNAIGRIEGNRLAHDIIDVNGNVFMEKGKMIHRDERNALREELAKGTYCKAFPFRTEFHEADIVSIPTNYNTGLVGRILADDVTAGDIFFEQGTVLTQADVDALKGAIEEVPIYAGLIAQPVQLTTENCEAVLNYGQYLYHLGRLTNAKSLDVVDDDMELVIDRYDINGRDISTGKEDAARLEADTKAMIASRVANEELTLWIVGACVQEVYVLDEDDHEIKIIGNDPFANMHTITIPDMYAFFGYNLNVMDGIGSTDDIDMLGNRRIRSVGELIQNQFRIGLSRMERVVHDRMSIQELDTLTPRKLTNIRPLTAAIKEFFSSSQLSQFMDQQNPLAELTNKRRISALGPGGLTRDRAGFEVRDVHSSHYGRICPIETPEGPNIGLINNLTTYAKINEYGFIQTPYRKVNKDGTVSEDAIYLSADEEADYIIAQANEVRDGRLINEKVVARKAGDTIIADRADVELADVSPKQIVSVATACVPFLENDDASRALMGANMQRQAVPLLNPHSPYVGTGMEYKIAKDSGVGIVAKEDGVVKYVDSLRIVVTNKDGLDHTYQLRKFARSNASTCINQHPIVEAGEEVEKGDILADGPSMQNGELALGQNVVIAYSTWYGYNYEDAIIMSERMVRDDVYTSVHIEEYDIDCRDTKLGPEEITRDIPNVGEKAVAKLDENGIIMIGAEVKEGDILVGKVTPKGQSEVSPEEKLLLAIFGEKSREVRDNSLKVPHGGAGIVHSIRVFKRGDGSELPPGVNTRVKVYIVQKRKISEGDKMSGRHGNKGVISRILPIEDMPFTGDGQPIDVILNPFGVPSRMNIGQILEIHLGYAARKLGGIKFSTPVFDGVSNEELLDVMKEASMTKDGKQVLYDGLTGEPFDERISVGVMYMIKLAHMVDDKLHARATGPYSLVTQQPLGGKAQNGGQRFGEMEVWALEAYGAAHTLQEILTIKSDDIQGRIKTYEAIIKGKDIPEPGVPESFRVLMHEMQGLAIDIRCLDENGEEVDITTEDDDDDVPAPKKVEPVVEEEKDELVNDMEETDSKEEDQEADE</sequence>
<evidence type="ECO:0000256" key="1">
    <source>
        <dbReference type="ARBA" id="ARBA00022478"/>
    </source>
</evidence>
<comment type="function">
    <text evidence="6 8">DNA-dependent RNA polymerase catalyzes the transcription of DNA into RNA using the four ribonucleoside triphosphates as substrates.</text>
</comment>
<dbReference type="InterPro" id="IPR007645">
    <property type="entry name" value="RNA_pol_Rpb2_3"/>
</dbReference>
<evidence type="ECO:0000259" key="12">
    <source>
        <dbReference type="Pfam" id="PF04560"/>
    </source>
</evidence>
<dbReference type="Gene3D" id="2.40.270.10">
    <property type="entry name" value="DNA-directed RNA polymerase, subunit 2, domain 6"/>
    <property type="match status" value="2"/>
</dbReference>
<dbReference type="Pfam" id="PF04560">
    <property type="entry name" value="RNA_pol_Rpb2_7"/>
    <property type="match status" value="1"/>
</dbReference>
<feature type="compositionally biased region" description="Acidic residues" evidence="10">
    <location>
        <begin position="1412"/>
        <end position="1423"/>
    </location>
</feature>
<dbReference type="InterPro" id="IPR019462">
    <property type="entry name" value="DNA-dir_RNA_pol_bsu_external_1"/>
</dbReference>
<accession>A0A3N0I2W3</accession>
<evidence type="ECO:0000259" key="11">
    <source>
        <dbReference type="Pfam" id="PF00562"/>
    </source>
</evidence>
<dbReference type="Proteomes" id="UP000276568">
    <property type="component" value="Unassembled WGS sequence"/>
</dbReference>
<dbReference type="CDD" id="cd00653">
    <property type="entry name" value="RNA_pol_B_RPB2"/>
    <property type="match status" value="1"/>
</dbReference>
<name>A0A3N0I2W3_9FIRM</name>
<dbReference type="GO" id="GO:0032549">
    <property type="term" value="F:ribonucleoside binding"/>
    <property type="evidence" value="ECO:0007669"/>
    <property type="project" value="InterPro"/>
</dbReference>
<evidence type="ECO:0000256" key="7">
    <source>
        <dbReference type="RuleBase" id="RU000434"/>
    </source>
</evidence>
<dbReference type="InterPro" id="IPR015712">
    <property type="entry name" value="DNA-dir_RNA_pol_su2"/>
</dbReference>
<protein>
    <recommendedName>
        <fullName evidence="6 8">DNA-directed RNA polymerase subunit beta</fullName>
        <shortName evidence="6">RNAP subunit beta</shortName>
        <ecNumber evidence="6 8">2.7.7.6</ecNumber>
    </recommendedName>
    <alternativeName>
        <fullName evidence="6">RNA polymerase subunit beta</fullName>
    </alternativeName>
    <alternativeName>
        <fullName evidence="6">Transcriptase subunit beta</fullName>
    </alternativeName>
</protein>
<dbReference type="Pfam" id="PF10385">
    <property type="entry name" value="RNA_pol_Rpb2_45"/>
    <property type="match status" value="1"/>
</dbReference>
<feature type="coiled-coil region" evidence="9">
    <location>
        <begin position="247"/>
        <end position="316"/>
    </location>
</feature>
<dbReference type="InterPro" id="IPR007644">
    <property type="entry name" value="RNA_pol_bsu_protrusion"/>
</dbReference>
<dbReference type="GO" id="GO:0003899">
    <property type="term" value="F:DNA-directed RNA polymerase activity"/>
    <property type="evidence" value="ECO:0007669"/>
    <property type="project" value="UniProtKB-UniRule"/>
</dbReference>
<proteinExistence type="inferred from homology"/>
<evidence type="ECO:0000256" key="6">
    <source>
        <dbReference type="HAMAP-Rule" id="MF_01321"/>
    </source>
</evidence>
<dbReference type="InterPro" id="IPR010243">
    <property type="entry name" value="RNA_pol_bsu_bac"/>
</dbReference>
<evidence type="ECO:0000313" key="16">
    <source>
        <dbReference type="EMBL" id="RNM31258.1"/>
    </source>
</evidence>
<dbReference type="PROSITE" id="PS01166">
    <property type="entry name" value="RNA_POL_BETA"/>
    <property type="match status" value="1"/>
</dbReference>
<evidence type="ECO:0000313" key="17">
    <source>
        <dbReference type="Proteomes" id="UP000276568"/>
    </source>
</evidence>
<evidence type="ECO:0000256" key="3">
    <source>
        <dbReference type="ARBA" id="ARBA00022695"/>
    </source>
</evidence>
<evidence type="ECO:0000259" key="13">
    <source>
        <dbReference type="Pfam" id="PF04563"/>
    </source>
</evidence>
<gene>
    <name evidence="6" type="primary">rpoB</name>
    <name evidence="16" type="ORF">EDX97_01445</name>
</gene>
<dbReference type="SUPFAM" id="SSF64484">
    <property type="entry name" value="beta and beta-prime subunits of DNA dependent RNA-polymerase"/>
    <property type="match status" value="1"/>
</dbReference>
<dbReference type="Pfam" id="PF00562">
    <property type="entry name" value="RNA_pol_Rpb2_6"/>
    <property type="match status" value="1"/>
</dbReference>
<comment type="catalytic activity">
    <reaction evidence="5 6 8">
        <text>RNA(n) + a ribonucleoside 5'-triphosphate = RNA(n+1) + diphosphate</text>
        <dbReference type="Rhea" id="RHEA:21248"/>
        <dbReference type="Rhea" id="RHEA-COMP:14527"/>
        <dbReference type="Rhea" id="RHEA-COMP:17342"/>
        <dbReference type="ChEBI" id="CHEBI:33019"/>
        <dbReference type="ChEBI" id="CHEBI:61557"/>
        <dbReference type="ChEBI" id="CHEBI:140395"/>
        <dbReference type="EC" id="2.7.7.6"/>
    </reaction>
</comment>
<dbReference type="InterPro" id="IPR037034">
    <property type="entry name" value="RNA_pol_Rpb2_2_sf"/>
</dbReference>
<dbReference type="HAMAP" id="MF_01321">
    <property type="entry name" value="RNApol_bact_RpoB"/>
    <property type="match status" value="1"/>
</dbReference>
<organism evidence="16 17">
    <name type="scientific">Absicoccus porci</name>
    <dbReference type="NCBI Taxonomy" id="2486576"/>
    <lineage>
        <taxon>Bacteria</taxon>
        <taxon>Bacillati</taxon>
        <taxon>Bacillota</taxon>
        <taxon>Erysipelotrichia</taxon>
        <taxon>Erysipelotrichales</taxon>
        <taxon>Erysipelotrichaceae</taxon>
        <taxon>Absicoccus</taxon>
    </lineage>
</organism>
<feature type="domain" description="DNA-directed RNA polymerase subunit 2 hybrid-binding" evidence="11">
    <location>
        <begin position="942"/>
        <end position="1329"/>
    </location>
</feature>
<feature type="domain" description="DNA-directed RNA polymerase beta subunit external 1" evidence="15">
    <location>
        <begin position="817"/>
        <end position="881"/>
    </location>
</feature>
<dbReference type="GO" id="GO:0003677">
    <property type="term" value="F:DNA binding"/>
    <property type="evidence" value="ECO:0007669"/>
    <property type="project" value="UniProtKB-UniRule"/>
</dbReference>
<dbReference type="InterPro" id="IPR007641">
    <property type="entry name" value="RNA_pol_Rpb2_7"/>
</dbReference>
<feature type="domain" description="RNA polymerase Rpb2" evidence="14">
    <location>
        <begin position="739"/>
        <end position="807"/>
    </location>
</feature>
<feature type="region of interest" description="Disordered" evidence="10">
    <location>
        <begin position="1412"/>
        <end position="1458"/>
    </location>
</feature>
<dbReference type="Gene3D" id="2.30.150.10">
    <property type="entry name" value="DNA-directed RNA polymerase, beta subunit, external 1 domain"/>
    <property type="match status" value="1"/>
</dbReference>
<dbReference type="Gene3D" id="3.90.1110.10">
    <property type="entry name" value="RNA polymerase Rpb2, domain 2"/>
    <property type="match status" value="2"/>
</dbReference>
<dbReference type="GO" id="GO:0006351">
    <property type="term" value="P:DNA-templated transcription"/>
    <property type="evidence" value="ECO:0007669"/>
    <property type="project" value="UniProtKB-UniRule"/>
</dbReference>
<dbReference type="Gene3D" id="2.40.50.100">
    <property type="match status" value="1"/>
</dbReference>
<keyword evidence="1 6" id="KW-0240">DNA-directed RNA polymerase</keyword>
<dbReference type="EMBL" id="RJQC01000001">
    <property type="protein sequence ID" value="RNM31258.1"/>
    <property type="molecule type" value="Genomic_DNA"/>
</dbReference>
<dbReference type="OrthoDB" id="9803954at2"/>
<dbReference type="EC" id="2.7.7.6" evidence="6 8"/>
<keyword evidence="9" id="KW-0175">Coiled coil</keyword>
<feature type="domain" description="RNA polymerase beta subunit protrusion" evidence="13">
    <location>
        <begin position="32"/>
        <end position="725"/>
    </location>
</feature>
<comment type="caution">
    <text evidence="16">The sequence shown here is derived from an EMBL/GenBank/DDBJ whole genome shotgun (WGS) entry which is preliminary data.</text>
</comment>
<feature type="domain" description="RNA polymerase Rpb2" evidence="12">
    <location>
        <begin position="1331"/>
        <end position="1406"/>
    </location>
</feature>